<protein>
    <submittedName>
        <fullName evidence="10">Two component transcriptional regulator</fullName>
    </submittedName>
</protein>
<dbReference type="GO" id="GO:0000156">
    <property type="term" value="F:phosphorelay response regulator activity"/>
    <property type="evidence" value="ECO:0007669"/>
    <property type="project" value="TreeGrafter"/>
</dbReference>
<sequence length="246" mass="26587">MRILIAEDDTVIADALVRALRQNGYAVDWVACGSDADTALASVETFDLLILDIGLPKMSGLQVLTRLRNRNSHLPVLILSAAESTESRVRGLDLGADDFVAKPFALDELMARVRALTRRGVGGGPSLVRIGLLAFDTVGRVARVNDHVLALSSREVEILEILIQRIGRLVSKDQLISHLCGWGEDVSPNAIEVYMHRLRNKLKGSGAKVVTLRGLGYCLEADTADIAACTEHGSRAKFDAMTQSAS</sequence>
<dbReference type="EMBL" id="FCOX02000051">
    <property type="protein sequence ID" value="SAL02842.1"/>
    <property type="molecule type" value="Genomic_DNA"/>
</dbReference>
<dbReference type="InterPro" id="IPR001789">
    <property type="entry name" value="Sig_transdc_resp-reg_receiver"/>
</dbReference>
<dbReference type="InterPro" id="IPR036388">
    <property type="entry name" value="WH-like_DNA-bd_sf"/>
</dbReference>
<evidence type="ECO:0000256" key="2">
    <source>
        <dbReference type="ARBA" id="ARBA00023012"/>
    </source>
</evidence>
<dbReference type="RefSeq" id="WP_082883489.1">
    <property type="nucleotide sequence ID" value="NZ_FCOX02000051.1"/>
</dbReference>
<dbReference type="PANTHER" id="PTHR48111">
    <property type="entry name" value="REGULATOR OF RPOS"/>
    <property type="match status" value="1"/>
</dbReference>
<evidence type="ECO:0000256" key="3">
    <source>
        <dbReference type="ARBA" id="ARBA00023015"/>
    </source>
</evidence>
<dbReference type="PROSITE" id="PS50110">
    <property type="entry name" value="RESPONSE_REGULATORY"/>
    <property type="match status" value="1"/>
</dbReference>
<dbReference type="Pfam" id="PF00072">
    <property type="entry name" value="Response_reg"/>
    <property type="match status" value="1"/>
</dbReference>
<keyword evidence="3" id="KW-0805">Transcription regulation</keyword>
<dbReference type="InterPro" id="IPR011006">
    <property type="entry name" value="CheY-like_superfamily"/>
</dbReference>
<dbReference type="Gene3D" id="3.40.50.2300">
    <property type="match status" value="1"/>
</dbReference>
<accession>A0A158E7J7</accession>
<keyword evidence="2" id="KW-0902">Two-component regulatory system</keyword>
<dbReference type="GO" id="GO:0000976">
    <property type="term" value="F:transcription cis-regulatory region binding"/>
    <property type="evidence" value="ECO:0007669"/>
    <property type="project" value="TreeGrafter"/>
</dbReference>
<evidence type="ECO:0000259" key="8">
    <source>
        <dbReference type="PROSITE" id="PS50110"/>
    </source>
</evidence>
<evidence type="ECO:0000313" key="10">
    <source>
        <dbReference type="EMBL" id="SAL02842.1"/>
    </source>
</evidence>
<dbReference type="Pfam" id="PF00486">
    <property type="entry name" value="Trans_reg_C"/>
    <property type="match status" value="1"/>
</dbReference>
<feature type="domain" description="OmpR/PhoB-type" evidence="9">
    <location>
        <begin position="125"/>
        <end position="221"/>
    </location>
</feature>
<dbReference type="Gene3D" id="1.10.10.10">
    <property type="entry name" value="Winged helix-like DNA-binding domain superfamily/Winged helix DNA-binding domain"/>
    <property type="match status" value="1"/>
</dbReference>
<feature type="domain" description="Response regulatory" evidence="8">
    <location>
        <begin position="2"/>
        <end position="117"/>
    </location>
</feature>
<name>A0A158E7J7_9BURK</name>
<dbReference type="GO" id="GO:0005829">
    <property type="term" value="C:cytosol"/>
    <property type="evidence" value="ECO:0007669"/>
    <property type="project" value="TreeGrafter"/>
</dbReference>
<comment type="caution">
    <text evidence="10">The sequence shown here is derived from an EMBL/GenBank/DDBJ whole genome shotgun (WGS) entry which is preliminary data.</text>
</comment>
<dbReference type="InterPro" id="IPR039420">
    <property type="entry name" value="WalR-like"/>
</dbReference>
<keyword evidence="5" id="KW-0804">Transcription</keyword>
<dbReference type="CDD" id="cd17624">
    <property type="entry name" value="REC_OmpR_PmrA-like"/>
    <property type="match status" value="1"/>
</dbReference>
<dbReference type="SUPFAM" id="SSF52172">
    <property type="entry name" value="CheY-like"/>
    <property type="match status" value="1"/>
</dbReference>
<evidence type="ECO:0000256" key="7">
    <source>
        <dbReference type="PROSITE-ProRule" id="PRU01091"/>
    </source>
</evidence>
<dbReference type="PANTHER" id="PTHR48111:SF67">
    <property type="entry name" value="TRANSCRIPTIONAL REGULATORY PROTEIN TCTD"/>
    <property type="match status" value="1"/>
</dbReference>
<gene>
    <name evidence="10" type="ORF">AWB78_06441</name>
</gene>
<dbReference type="AlphaFoldDB" id="A0A158E7J7"/>
<reference evidence="10" key="1">
    <citation type="submission" date="2016-01" db="EMBL/GenBank/DDBJ databases">
        <authorList>
            <person name="Peeters C."/>
        </authorList>
    </citation>
    <scope>NUCLEOTIDE SEQUENCE</scope>
    <source>
        <strain evidence="10">LMG 29321</strain>
    </source>
</reference>
<keyword evidence="1 6" id="KW-0597">Phosphoprotein</keyword>
<dbReference type="SMART" id="SM00862">
    <property type="entry name" value="Trans_reg_C"/>
    <property type="match status" value="1"/>
</dbReference>
<proteinExistence type="predicted"/>
<dbReference type="CDD" id="cd00383">
    <property type="entry name" value="trans_reg_C"/>
    <property type="match status" value="1"/>
</dbReference>
<dbReference type="GO" id="GO:0006355">
    <property type="term" value="P:regulation of DNA-templated transcription"/>
    <property type="evidence" value="ECO:0007669"/>
    <property type="project" value="InterPro"/>
</dbReference>
<evidence type="ECO:0000313" key="11">
    <source>
        <dbReference type="Proteomes" id="UP000071859"/>
    </source>
</evidence>
<dbReference type="PROSITE" id="PS51755">
    <property type="entry name" value="OMPR_PHOB"/>
    <property type="match status" value="1"/>
</dbReference>
<keyword evidence="4 7" id="KW-0238">DNA-binding</keyword>
<feature type="DNA-binding region" description="OmpR/PhoB-type" evidence="7">
    <location>
        <begin position="125"/>
        <end position="221"/>
    </location>
</feature>
<evidence type="ECO:0000256" key="1">
    <source>
        <dbReference type="ARBA" id="ARBA00022553"/>
    </source>
</evidence>
<feature type="modified residue" description="4-aspartylphosphate" evidence="6">
    <location>
        <position position="52"/>
    </location>
</feature>
<keyword evidence="11" id="KW-1185">Reference proteome</keyword>
<dbReference type="Gene3D" id="6.10.250.690">
    <property type="match status" value="1"/>
</dbReference>
<dbReference type="GO" id="GO:0032993">
    <property type="term" value="C:protein-DNA complex"/>
    <property type="evidence" value="ECO:0007669"/>
    <property type="project" value="TreeGrafter"/>
</dbReference>
<organism evidence="10 11">
    <name type="scientific">Caballeronia calidae</name>
    <dbReference type="NCBI Taxonomy" id="1777139"/>
    <lineage>
        <taxon>Bacteria</taxon>
        <taxon>Pseudomonadati</taxon>
        <taxon>Pseudomonadota</taxon>
        <taxon>Betaproteobacteria</taxon>
        <taxon>Burkholderiales</taxon>
        <taxon>Burkholderiaceae</taxon>
        <taxon>Caballeronia</taxon>
    </lineage>
</organism>
<evidence type="ECO:0000256" key="5">
    <source>
        <dbReference type="ARBA" id="ARBA00023163"/>
    </source>
</evidence>
<dbReference type="OrthoDB" id="9802426at2"/>
<evidence type="ECO:0000256" key="6">
    <source>
        <dbReference type="PROSITE-ProRule" id="PRU00169"/>
    </source>
</evidence>
<evidence type="ECO:0000256" key="4">
    <source>
        <dbReference type="ARBA" id="ARBA00023125"/>
    </source>
</evidence>
<evidence type="ECO:0000259" key="9">
    <source>
        <dbReference type="PROSITE" id="PS51755"/>
    </source>
</evidence>
<dbReference type="InterPro" id="IPR001867">
    <property type="entry name" value="OmpR/PhoB-type_DNA-bd"/>
</dbReference>
<dbReference type="Proteomes" id="UP000071859">
    <property type="component" value="Unassembled WGS sequence"/>
</dbReference>
<dbReference type="FunFam" id="3.40.50.2300:FF:000002">
    <property type="entry name" value="DNA-binding response regulator PhoP"/>
    <property type="match status" value="1"/>
</dbReference>
<dbReference type="SMART" id="SM00448">
    <property type="entry name" value="REC"/>
    <property type="match status" value="1"/>
</dbReference>